<dbReference type="GO" id="GO:0048015">
    <property type="term" value="P:phosphatidylinositol-mediated signaling"/>
    <property type="evidence" value="ECO:0007669"/>
    <property type="project" value="TreeGrafter"/>
</dbReference>
<dbReference type="Gene3D" id="2.30.29.30">
    <property type="entry name" value="Pleckstrin-homology domain (PH domain)/Phosphotyrosine-binding domain (PTB)"/>
    <property type="match status" value="1"/>
</dbReference>
<comment type="caution">
    <text evidence="10">The sequence shown here is derived from an EMBL/GenBank/DDBJ whole genome shotgun (WGS) entry which is preliminary data.</text>
</comment>
<dbReference type="SMART" id="SM00148">
    <property type="entry name" value="PLCXc"/>
    <property type="match status" value="1"/>
</dbReference>
<evidence type="ECO:0000256" key="3">
    <source>
        <dbReference type="ARBA" id="ARBA00022963"/>
    </source>
</evidence>
<dbReference type="EMBL" id="MCFC01000032">
    <property type="protein sequence ID" value="ORY28298.1"/>
    <property type="molecule type" value="Genomic_DNA"/>
</dbReference>
<dbReference type="Pfam" id="PF00388">
    <property type="entry name" value="PI-PLC-X"/>
    <property type="match status" value="1"/>
</dbReference>
<dbReference type="PROSITE" id="PS50004">
    <property type="entry name" value="C2"/>
    <property type="match status" value="1"/>
</dbReference>
<comment type="catalytic activity">
    <reaction evidence="6">
        <text>a 1,2-diacyl-sn-glycero-3-phospho-(1D-myo-inositol-4,5-bisphosphate) + H2O = 1D-myo-inositol 1,4,5-trisphosphate + a 1,2-diacyl-sn-glycerol + H(+)</text>
        <dbReference type="Rhea" id="RHEA:33179"/>
        <dbReference type="ChEBI" id="CHEBI:15377"/>
        <dbReference type="ChEBI" id="CHEBI:15378"/>
        <dbReference type="ChEBI" id="CHEBI:17815"/>
        <dbReference type="ChEBI" id="CHEBI:58456"/>
        <dbReference type="ChEBI" id="CHEBI:203600"/>
        <dbReference type="EC" id="3.1.4.11"/>
    </reaction>
</comment>
<evidence type="ECO:0000256" key="6">
    <source>
        <dbReference type="RuleBase" id="RU361133"/>
    </source>
</evidence>
<dbReference type="Pfam" id="PF00168">
    <property type="entry name" value="C2"/>
    <property type="match status" value="1"/>
</dbReference>
<keyword evidence="2 6" id="KW-0378">Hydrolase</keyword>
<evidence type="ECO:0000256" key="5">
    <source>
        <dbReference type="ARBA" id="ARBA00023224"/>
    </source>
</evidence>
<dbReference type="SMART" id="SM00149">
    <property type="entry name" value="PLCYc"/>
    <property type="match status" value="1"/>
</dbReference>
<dbReference type="InterPro" id="IPR001711">
    <property type="entry name" value="PLipase_C_Pinositol-sp_Y"/>
</dbReference>
<dbReference type="SMART" id="SM00239">
    <property type="entry name" value="C2"/>
    <property type="match status" value="1"/>
</dbReference>
<dbReference type="STRING" id="71784.A0A1Y2B0C6"/>
<dbReference type="SUPFAM" id="SSF49562">
    <property type="entry name" value="C2 domain (Calcium/lipid-binding domain, CaLB)"/>
    <property type="match status" value="1"/>
</dbReference>
<dbReference type="GO" id="GO:0051209">
    <property type="term" value="P:release of sequestered calcium ion into cytosol"/>
    <property type="evidence" value="ECO:0007669"/>
    <property type="project" value="TreeGrafter"/>
</dbReference>
<organism evidence="10 11">
    <name type="scientific">Naematelia encephala</name>
    <dbReference type="NCBI Taxonomy" id="71784"/>
    <lineage>
        <taxon>Eukaryota</taxon>
        <taxon>Fungi</taxon>
        <taxon>Dikarya</taxon>
        <taxon>Basidiomycota</taxon>
        <taxon>Agaricomycotina</taxon>
        <taxon>Tremellomycetes</taxon>
        <taxon>Tremellales</taxon>
        <taxon>Naemateliaceae</taxon>
        <taxon>Naematelia</taxon>
    </lineage>
</organism>
<evidence type="ECO:0000256" key="1">
    <source>
        <dbReference type="ARBA" id="ARBA00012368"/>
    </source>
</evidence>
<protein>
    <recommendedName>
        <fullName evidence="1 6">Phosphoinositide phospholipase C</fullName>
        <ecNumber evidence="1 6">3.1.4.11</ecNumber>
    </recommendedName>
</protein>
<reference evidence="10 11" key="1">
    <citation type="submission" date="2016-07" db="EMBL/GenBank/DDBJ databases">
        <title>Pervasive Adenine N6-methylation of Active Genes in Fungi.</title>
        <authorList>
            <consortium name="DOE Joint Genome Institute"/>
            <person name="Mondo S.J."/>
            <person name="Dannebaum R.O."/>
            <person name="Kuo R.C."/>
            <person name="Labutti K."/>
            <person name="Haridas S."/>
            <person name="Kuo A."/>
            <person name="Salamov A."/>
            <person name="Ahrendt S.R."/>
            <person name="Lipzen A."/>
            <person name="Sullivan W."/>
            <person name="Andreopoulos W.B."/>
            <person name="Clum A."/>
            <person name="Lindquist E."/>
            <person name="Daum C."/>
            <person name="Ramamoorthy G.K."/>
            <person name="Gryganskyi A."/>
            <person name="Culley D."/>
            <person name="Magnuson J.K."/>
            <person name="James T.Y."/>
            <person name="O'Malley M.A."/>
            <person name="Stajich J.E."/>
            <person name="Spatafora J.W."/>
            <person name="Visel A."/>
            <person name="Grigoriev I.V."/>
        </authorList>
    </citation>
    <scope>NUCLEOTIDE SEQUENCE [LARGE SCALE GENOMIC DNA]</scope>
    <source>
        <strain evidence="10 11">68-887.2</strain>
    </source>
</reference>
<dbReference type="PRINTS" id="PR00390">
    <property type="entry name" value="PHPHLIPASEC"/>
</dbReference>
<dbReference type="OrthoDB" id="269822at2759"/>
<name>A0A1Y2B0C6_9TREE</name>
<keyword evidence="3 6" id="KW-0442">Lipid degradation</keyword>
<dbReference type="InterPro" id="IPR035892">
    <property type="entry name" value="C2_domain_sf"/>
</dbReference>
<dbReference type="FunCoup" id="A0A1Y2B0C6">
    <property type="interactions" value="102"/>
</dbReference>
<keyword evidence="4 6" id="KW-0443">Lipid metabolism</keyword>
<evidence type="ECO:0000313" key="10">
    <source>
        <dbReference type="EMBL" id="ORY28298.1"/>
    </source>
</evidence>
<dbReference type="PROSITE" id="PS50008">
    <property type="entry name" value="PIPLC_Y_DOMAIN"/>
    <property type="match status" value="1"/>
</dbReference>
<dbReference type="Pfam" id="PF00387">
    <property type="entry name" value="PI-PLC-Y"/>
    <property type="match status" value="1"/>
</dbReference>
<accession>A0A1Y2B0C6</accession>
<evidence type="ECO:0000256" key="2">
    <source>
        <dbReference type="ARBA" id="ARBA00022801"/>
    </source>
</evidence>
<dbReference type="InterPro" id="IPR017946">
    <property type="entry name" value="PLC-like_Pdiesterase_TIM-brl"/>
</dbReference>
<evidence type="ECO:0000259" key="8">
    <source>
        <dbReference type="PROSITE" id="PS50004"/>
    </source>
</evidence>
<proteinExistence type="predicted"/>
<dbReference type="GO" id="GO:0016042">
    <property type="term" value="P:lipid catabolic process"/>
    <property type="evidence" value="ECO:0007669"/>
    <property type="project" value="UniProtKB-KW"/>
</dbReference>
<feature type="compositionally biased region" description="Polar residues" evidence="7">
    <location>
        <begin position="407"/>
        <end position="417"/>
    </location>
</feature>
<dbReference type="SUPFAM" id="SSF51695">
    <property type="entry name" value="PLC-like phosphodiesterases"/>
    <property type="match status" value="1"/>
</dbReference>
<evidence type="ECO:0000256" key="4">
    <source>
        <dbReference type="ARBA" id="ARBA00023098"/>
    </source>
</evidence>
<feature type="domain" description="PI-PLC Y-box" evidence="9">
    <location>
        <begin position="440"/>
        <end position="553"/>
    </location>
</feature>
<dbReference type="GO" id="GO:0004435">
    <property type="term" value="F:phosphatidylinositol-4,5-bisphosphate phospholipase C activity"/>
    <property type="evidence" value="ECO:0007669"/>
    <property type="project" value="UniProtKB-EC"/>
</dbReference>
<dbReference type="AlphaFoldDB" id="A0A1Y2B0C6"/>
<dbReference type="InterPro" id="IPR000909">
    <property type="entry name" value="PLipase_C_PInositol-sp_X_dom"/>
</dbReference>
<dbReference type="InParanoid" id="A0A1Y2B0C6"/>
<dbReference type="Gene3D" id="2.60.40.150">
    <property type="entry name" value="C2 domain"/>
    <property type="match status" value="1"/>
</dbReference>
<keyword evidence="5" id="KW-0807">Transducer</keyword>
<dbReference type="InterPro" id="IPR011993">
    <property type="entry name" value="PH-like_dom_sf"/>
</dbReference>
<evidence type="ECO:0000313" key="11">
    <source>
        <dbReference type="Proteomes" id="UP000193986"/>
    </source>
</evidence>
<feature type="region of interest" description="Disordered" evidence="7">
    <location>
        <begin position="398"/>
        <end position="417"/>
    </location>
</feature>
<gene>
    <name evidence="10" type="ORF">BCR39DRAFT_207132</name>
</gene>
<sequence length="684" mass="76862">MTDGSLGVIIPGPLANGVPMQKISSKKIKQVIVRLKDGVISWTSRTGSKIPISSIRELRLNQPPDDTYASNRWISIVYVRSAQWKVFHMVALSDEVYSMWVNTLKQLVSETSDRLINDIPASDPDMIWIRQLWPAGARTVDVDAAVALCKQIGLVVPKTSMSKLAGPIDCGAFRDLIREIQTRPEIDSLYESLTCGGVLNREKVENFLRVTQKIEPGDVFHTFATNDTWSVESLCDFLSSPINAARKPTDMTKPLQDYFISSSHNTYLVGEQWRGESTVEGYIRVLLAKCRCVEIDVHDGEFEPVVYHKKTLTSKVPVRDILRAINKYGFVASPYPVIISAEVHCSSDQQDILGRILRDVFGDLLVTERIDTSLDLPSPEALKGRVLFKTKPPAAAAVSPRLDTFPPDSTSSAESDSGISRLARRLSIQSSEKSSFSQSLTDLLVYTAGVKYQGFSKLVEYQPRHQFSVSEKTAARIIKENQADWVKHNFSHISRVYPKGARVNSTNYNPVPLWCAGAQIVAINWQTIDEGSILNQAMFIDSDGYVLKPRALREKIHEPIQTYRIRIEVISAQRLPLASDLYVEATVDPTDLLRDSLTRRTLATRGTSLNPLWNESLVFEIRTTRSLLDLTFVHLEVKNKTLLAQWVRPISATPRGYHHLPLYDPLFSRYVFATLFVRVDVDVV</sequence>
<dbReference type="CDD" id="cd08598">
    <property type="entry name" value="PI-PLC1c_yeast"/>
    <property type="match status" value="1"/>
</dbReference>
<dbReference type="Gene3D" id="3.20.20.190">
    <property type="entry name" value="Phosphatidylinositol (PI) phosphodiesterase"/>
    <property type="match status" value="1"/>
</dbReference>
<dbReference type="EC" id="3.1.4.11" evidence="1 6"/>
<dbReference type="Proteomes" id="UP000193986">
    <property type="component" value="Unassembled WGS sequence"/>
</dbReference>
<dbReference type="PANTHER" id="PTHR10336:SF36">
    <property type="entry name" value="1-PHOSPHATIDYLINOSITOL 4,5-BISPHOSPHATE PHOSPHODIESTERASE BETA-4"/>
    <property type="match status" value="1"/>
</dbReference>
<feature type="domain" description="C2" evidence="8">
    <location>
        <begin position="548"/>
        <end position="675"/>
    </location>
</feature>
<dbReference type="InterPro" id="IPR000008">
    <property type="entry name" value="C2_dom"/>
</dbReference>
<keyword evidence="11" id="KW-1185">Reference proteome</keyword>
<evidence type="ECO:0000256" key="7">
    <source>
        <dbReference type="SAM" id="MobiDB-lite"/>
    </source>
</evidence>
<evidence type="ECO:0000259" key="9">
    <source>
        <dbReference type="PROSITE" id="PS50008"/>
    </source>
</evidence>
<dbReference type="PROSITE" id="PS50007">
    <property type="entry name" value="PIPLC_X_DOMAIN"/>
    <property type="match status" value="1"/>
</dbReference>
<dbReference type="CDD" id="cd00275">
    <property type="entry name" value="C2_PLC_like"/>
    <property type="match status" value="1"/>
</dbReference>
<dbReference type="SUPFAM" id="SSF50729">
    <property type="entry name" value="PH domain-like"/>
    <property type="match status" value="1"/>
</dbReference>
<dbReference type="InterPro" id="IPR001192">
    <property type="entry name" value="PI-PLC_fam"/>
</dbReference>
<dbReference type="PANTHER" id="PTHR10336">
    <property type="entry name" value="PHOSPHOINOSITIDE-SPECIFIC PHOSPHOLIPASE C FAMILY PROTEIN"/>
    <property type="match status" value="1"/>
</dbReference>